<name>X1ME04_9ZZZZ</name>
<protein>
    <submittedName>
        <fullName evidence="1">Uncharacterized protein</fullName>
    </submittedName>
</protein>
<gene>
    <name evidence="1" type="ORF">S06H3_24978</name>
</gene>
<comment type="caution">
    <text evidence="1">The sequence shown here is derived from an EMBL/GenBank/DDBJ whole genome shotgun (WGS) entry which is preliminary data.</text>
</comment>
<accession>X1ME04</accession>
<reference evidence="1" key="1">
    <citation type="journal article" date="2014" name="Front. Microbiol.">
        <title>High frequency of phylogenetically diverse reductive dehalogenase-homologous genes in deep subseafloor sedimentary metagenomes.</title>
        <authorList>
            <person name="Kawai M."/>
            <person name="Futagami T."/>
            <person name="Toyoda A."/>
            <person name="Takaki Y."/>
            <person name="Nishi S."/>
            <person name="Hori S."/>
            <person name="Arai W."/>
            <person name="Tsubouchi T."/>
            <person name="Morono Y."/>
            <person name="Uchiyama I."/>
            <person name="Ito T."/>
            <person name="Fujiyama A."/>
            <person name="Inagaki F."/>
            <person name="Takami H."/>
        </authorList>
    </citation>
    <scope>NUCLEOTIDE SEQUENCE</scope>
    <source>
        <strain evidence="1">Expedition CK06-06</strain>
    </source>
</reference>
<proteinExistence type="predicted"/>
<dbReference type="AlphaFoldDB" id="X1ME04"/>
<feature type="non-terminal residue" evidence="1">
    <location>
        <position position="1"/>
    </location>
</feature>
<sequence length="83" mass="9075">PINPLLKEEVVRTIISTALINASLIPLDNKPTVEIVIFTVEFSNIRPILVNFATTDTVISAVDISVSLIPLLIIEVIDTSMFV</sequence>
<dbReference type="EMBL" id="BARV01014160">
    <property type="protein sequence ID" value="GAI29892.1"/>
    <property type="molecule type" value="Genomic_DNA"/>
</dbReference>
<evidence type="ECO:0000313" key="1">
    <source>
        <dbReference type="EMBL" id="GAI29892.1"/>
    </source>
</evidence>
<organism evidence="1">
    <name type="scientific">marine sediment metagenome</name>
    <dbReference type="NCBI Taxonomy" id="412755"/>
    <lineage>
        <taxon>unclassified sequences</taxon>
        <taxon>metagenomes</taxon>
        <taxon>ecological metagenomes</taxon>
    </lineage>
</organism>
<feature type="non-terminal residue" evidence="1">
    <location>
        <position position="83"/>
    </location>
</feature>